<dbReference type="GO" id="GO:0000993">
    <property type="term" value="F:RNA polymerase II complex binding"/>
    <property type="evidence" value="ECO:0007669"/>
    <property type="project" value="InterPro"/>
</dbReference>
<organism evidence="3 4">
    <name type="scientific">Orchesella cincta</name>
    <name type="common">Springtail</name>
    <name type="synonym">Podura cincta</name>
    <dbReference type="NCBI Taxonomy" id="48709"/>
    <lineage>
        <taxon>Eukaryota</taxon>
        <taxon>Metazoa</taxon>
        <taxon>Ecdysozoa</taxon>
        <taxon>Arthropoda</taxon>
        <taxon>Hexapoda</taxon>
        <taxon>Collembola</taxon>
        <taxon>Entomobryomorpha</taxon>
        <taxon>Entomobryoidea</taxon>
        <taxon>Orchesellidae</taxon>
        <taxon>Orchesellinae</taxon>
        <taxon>Orchesella</taxon>
    </lineage>
</organism>
<gene>
    <name evidence="3" type="ORF">Ocin01_06541</name>
</gene>
<feature type="compositionally biased region" description="Polar residues" evidence="1">
    <location>
        <begin position="479"/>
        <end position="488"/>
    </location>
</feature>
<dbReference type="AlphaFoldDB" id="A0A1D2N4E1"/>
<feature type="region of interest" description="Disordered" evidence="1">
    <location>
        <begin position="355"/>
        <end position="458"/>
    </location>
</feature>
<feature type="region of interest" description="Disordered" evidence="1">
    <location>
        <begin position="478"/>
        <end position="540"/>
    </location>
</feature>
<name>A0A1D2N4E1_ORCCI</name>
<feature type="non-terminal residue" evidence="3">
    <location>
        <position position="1"/>
    </location>
</feature>
<dbReference type="GO" id="GO:0005737">
    <property type="term" value="C:cytoplasm"/>
    <property type="evidence" value="ECO:0007669"/>
    <property type="project" value="TreeGrafter"/>
</dbReference>
<evidence type="ECO:0000259" key="2">
    <source>
        <dbReference type="Pfam" id="PF11526"/>
    </source>
</evidence>
<dbReference type="InterPro" id="IPR045154">
    <property type="entry name" value="PCF11-like"/>
</dbReference>
<feature type="compositionally biased region" description="Polar residues" evidence="1">
    <location>
        <begin position="417"/>
        <end position="427"/>
    </location>
</feature>
<comment type="caution">
    <text evidence="3">The sequence shown here is derived from an EMBL/GenBank/DDBJ whole genome shotgun (WGS) entry which is preliminary data.</text>
</comment>
<dbReference type="GO" id="GO:0003729">
    <property type="term" value="F:mRNA binding"/>
    <property type="evidence" value="ECO:0007669"/>
    <property type="project" value="InterPro"/>
</dbReference>
<evidence type="ECO:0000313" key="4">
    <source>
        <dbReference type="Proteomes" id="UP000094527"/>
    </source>
</evidence>
<evidence type="ECO:0000313" key="3">
    <source>
        <dbReference type="EMBL" id="ODN00140.1"/>
    </source>
</evidence>
<dbReference type="InterPro" id="IPR021605">
    <property type="entry name" value="Pcf11_Clp1-ID"/>
</dbReference>
<feature type="compositionally biased region" description="Basic and acidic residues" evidence="1">
    <location>
        <begin position="519"/>
        <end position="530"/>
    </location>
</feature>
<reference evidence="3 4" key="1">
    <citation type="journal article" date="2016" name="Genome Biol. Evol.">
        <title>Gene Family Evolution Reflects Adaptation to Soil Environmental Stressors in the Genome of the Collembolan Orchesella cincta.</title>
        <authorList>
            <person name="Faddeeva-Vakhrusheva A."/>
            <person name="Derks M.F."/>
            <person name="Anvar S.Y."/>
            <person name="Agamennone V."/>
            <person name="Suring W."/>
            <person name="Smit S."/>
            <person name="van Straalen N.M."/>
            <person name="Roelofs D."/>
        </authorList>
    </citation>
    <scope>NUCLEOTIDE SEQUENCE [LARGE SCALE GENOMIC DNA]</scope>
    <source>
        <tissue evidence="3">Mixed pool</tissue>
    </source>
</reference>
<dbReference type="GO" id="GO:0006369">
    <property type="term" value="P:termination of RNA polymerase II transcription"/>
    <property type="evidence" value="ECO:0007669"/>
    <property type="project" value="InterPro"/>
</dbReference>
<accession>A0A1D2N4E1</accession>
<feature type="region of interest" description="Disordered" evidence="1">
    <location>
        <begin position="720"/>
        <end position="750"/>
    </location>
</feature>
<dbReference type="GO" id="GO:0031124">
    <property type="term" value="P:mRNA 3'-end processing"/>
    <property type="evidence" value="ECO:0007669"/>
    <property type="project" value="InterPro"/>
</dbReference>
<feature type="compositionally biased region" description="Acidic residues" evidence="1">
    <location>
        <begin position="720"/>
        <end position="732"/>
    </location>
</feature>
<dbReference type="OMA" id="FGMRRFR"/>
<feature type="region of interest" description="Disordered" evidence="1">
    <location>
        <begin position="987"/>
        <end position="1020"/>
    </location>
</feature>
<dbReference type="OrthoDB" id="343582at2759"/>
<dbReference type="STRING" id="48709.A0A1D2N4E1"/>
<dbReference type="Pfam" id="PF11526">
    <property type="entry name" value="Pfc11_Clp1_ID"/>
    <property type="match status" value="1"/>
</dbReference>
<feature type="compositionally biased region" description="Basic and acidic residues" evidence="1">
    <location>
        <begin position="733"/>
        <end position="747"/>
    </location>
</feature>
<evidence type="ECO:0000256" key="1">
    <source>
        <dbReference type="SAM" id="MobiDB-lite"/>
    </source>
</evidence>
<dbReference type="EMBL" id="LJIJ01000230">
    <property type="protein sequence ID" value="ODN00140.1"/>
    <property type="molecule type" value="Genomic_DNA"/>
</dbReference>
<proteinExistence type="predicted"/>
<feature type="compositionally biased region" description="Low complexity" evidence="1">
    <location>
        <begin position="399"/>
        <end position="408"/>
    </location>
</feature>
<protein>
    <submittedName>
        <fullName evidence="3">Pre-mRNA cleavage complex 2 protein Pcf11</fullName>
    </submittedName>
</protein>
<keyword evidence="4" id="KW-1185">Reference proteome</keyword>
<feature type="compositionally biased region" description="Polar residues" evidence="1">
    <location>
        <begin position="509"/>
        <end position="518"/>
    </location>
</feature>
<dbReference type="Proteomes" id="UP000094527">
    <property type="component" value="Unassembled WGS sequence"/>
</dbReference>
<dbReference type="GO" id="GO:0005849">
    <property type="term" value="C:mRNA cleavage factor complex"/>
    <property type="evidence" value="ECO:0007669"/>
    <property type="project" value="InterPro"/>
</dbReference>
<dbReference type="PANTHER" id="PTHR15921">
    <property type="entry name" value="PRE-MRNA CLEAVAGE COMPLEX II"/>
    <property type="match status" value="1"/>
</dbReference>
<feature type="domain" description="Pcf11 Clp1-ID" evidence="2">
    <location>
        <begin position="593"/>
        <end position="630"/>
    </location>
</feature>
<dbReference type="PANTHER" id="PTHR15921:SF3">
    <property type="entry name" value="PRE-MRNA CLEAVAGE COMPLEX 2 PROTEIN PCF11"/>
    <property type="match status" value="1"/>
</dbReference>
<feature type="region of interest" description="Disordered" evidence="1">
    <location>
        <begin position="888"/>
        <end position="913"/>
    </location>
</feature>
<sequence length="1082" mass="120684">ISEASAMREVQQMQQIKGGAWQSTATNAIPNPWMTETDENNIWSVCPAPPRPGPIDFPSTARFPGPNTWEPSGDLPWMAANMPTAPRGPNPFEEAIGAPAAPTMVDDLVPKAIEKDIRVAERDVGRPIPIDGIMRQVRYYRETAIVMMGKMSDDPRELTFQKDNTSRVVLINGKRLEVYLGETKKFDINRMPHTLKIGSPGRELYIDDRPHEMYFGGPPKKIFLEGRPHSFQLISQAPQVSVGQVPRYDLVAGRVNLTIDAVSNVPVYLDEKLQKIDVFGVPVLLRFCSNFQTVTLNGRPFPTNFGARLPFTITLHGSGKHYFRFSAITPNLENAIHAFISANYGGDWNERNSHFGPGRGRGGVFRGAAGVRGRGRPPRDMLVDNRSAGPNPWAPEAISENQESSSSNVNPLDLLNNLFNTSDTKNNAEPMHASEQRPSENDQEGESETTGEESSGVNLNVSDLVANLIKFGLLPAAASSKTPESSSVEPAPGNDAEGEEEKMNEESTGETQSSTQGKEVQEKEKEKPEEPAAPIIPPLPTVDVTFEDNLKEKRNVAIAQIFTGVQCSQCGLRFPPDQTLRYSQHLDWHFRQNRREKANARKALSRKWYYDMSDWIQFEEIEDLEERAASLFENQETENDNDVNSPSALLNNEDYTVLASSHEGTACPQCGEAFESYFDEEREEWRLRNAKLDDCDGDKKLYHPNCYEDYLKSLVEESIVEDQEEEQQEAEAEPMKTTEEEENVPKLDEDDDEVLIIKEGKKEVVVMEIDIDDDVEKNDTVNEIVNEENHSIDMERKTDNVLIEKDDDIQTDGATSVIDNALDNTRNDSVQSPILIDEDSTFLPGLSDNAEGCVFGFARNTEAAQREIRMEQDLDTKIIYTPMKFDIPPIKIEPPDEEPVPEETTNPDEWLSNFQPYLSSSARSPGGSEPMNVDLTEEDSTDAVDSGASRLVNQIITSIDGNLQHEESATLPFIPAAKIRINIFGMDTTPCNSPKDKDKVDSPVLSRADESTPSQEEEALVKDNGNENNIISNNMEMNKDNPVDPVLTEEVKRLKPRLVGTKLTNCPPKFTGTEESGLCVIC</sequence>
<feature type="compositionally biased region" description="Acidic residues" evidence="1">
    <location>
        <begin position="441"/>
        <end position="451"/>
    </location>
</feature>